<keyword evidence="5" id="KW-1185">Reference proteome</keyword>
<dbReference type="InterPro" id="IPR050832">
    <property type="entry name" value="Bact_Acetyltransf"/>
</dbReference>
<dbReference type="SUPFAM" id="SSF55729">
    <property type="entry name" value="Acyl-CoA N-acyltransferases (Nat)"/>
    <property type="match status" value="2"/>
</dbReference>
<feature type="domain" description="N-acetyltransferase" evidence="3">
    <location>
        <begin position="1"/>
        <end position="157"/>
    </location>
</feature>
<dbReference type="PROSITE" id="PS51186">
    <property type="entry name" value="GNAT"/>
    <property type="match status" value="2"/>
</dbReference>
<keyword evidence="1 4" id="KW-0808">Transferase</keyword>
<dbReference type="Proteomes" id="UP001596435">
    <property type="component" value="Unassembled WGS sequence"/>
</dbReference>
<dbReference type="GO" id="GO:0016746">
    <property type="term" value="F:acyltransferase activity"/>
    <property type="evidence" value="ECO:0007669"/>
    <property type="project" value="UniProtKB-KW"/>
</dbReference>
<organism evidence="4 5">
    <name type="scientific">Kitasatospora paranensis</name>
    <dbReference type="NCBI Taxonomy" id="258053"/>
    <lineage>
        <taxon>Bacteria</taxon>
        <taxon>Bacillati</taxon>
        <taxon>Actinomycetota</taxon>
        <taxon>Actinomycetes</taxon>
        <taxon>Kitasatosporales</taxon>
        <taxon>Streptomycetaceae</taxon>
        <taxon>Kitasatospora</taxon>
    </lineage>
</organism>
<dbReference type="EMBL" id="JBHTAJ010000020">
    <property type="protein sequence ID" value="MFC7180475.1"/>
    <property type="molecule type" value="Genomic_DNA"/>
</dbReference>
<evidence type="ECO:0000256" key="1">
    <source>
        <dbReference type="ARBA" id="ARBA00022679"/>
    </source>
</evidence>
<comment type="caution">
    <text evidence="4">The sequence shown here is derived from an EMBL/GenBank/DDBJ whole genome shotgun (WGS) entry which is preliminary data.</text>
</comment>
<dbReference type="Gene3D" id="3.40.630.30">
    <property type="match status" value="1"/>
</dbReference>
<name>A0ABW2FY00_9ACTN</name>
<dbReference type="InterPro" id="IPR016181">
    <property type="entry name" value="Acyl_CoA_acyltransferase"/>
</dbReference>
<reference evidence="5" key="1">
    <citation type="journal article" date="2019" name="Int. J. Syst. Evol. Microbiol.">
        <title>The Global Catalogue of Microorganisms (GCM) 10K type strain sequencing project: providing services to taxonomists for standard genome sequencing and annotation.</title>
        <authorList>
            <consortium name="The Broad Institute Genomics Platform"/>
            <consortium name="The Broad Institute Genome Sequencing Center for Infectious Disease"/>
            <person name="Wu L."/>
            <person name="Ma J."/>
        </authorList>
    </citation>
    <scope>NUCLEOTIDE SEQUENCE [LARGE SCALE GENOMIC DNA]</scope>
    <source>
        <strain evidence="5">CGMCC 1.12859</strain>
    </source>
</reference>
<evidence type="ECO:0000256" key="2">
    <source>
        <dbReference type="ARBA" id="ARBA00023315"/>
    </source>
</evidence>
<accession>A0ABW2FY00</accession>
<dbReference type="EC" id="2.3.1.-" evidence="4"/>
<feature type="domain" description="N-acetyltransferase" evidence="3">
    <location>
        <begin position="170"/>
        <end position="301"/>
    </location>
</feature>
<evidence type="ECO:0000259" key="3">
    <source>
        <dbReference type="PROSITE" id="PS51186"/>
    </source>
</evidence>
<dbReference type="PANTHER" id="PTHR43877">
    <property type="entry name" value="AMINOALKYLPHOSPHONATE N-ACETYLTRANSFERASE-RELATED-RELATED"/>
    <property type="match status" value="1"/>
</dbReference>
<sequence>MRTASDADLPALRAIARASLVHDEDAETVVDLLWAEADRHPSLRVVAELDGVPVGFALGSVRAARDTAPRSGHLNLLAVHPEHRGLGRGRALLAALERRLAAEEVARLVVRGNPPNYAWPGIDIRYTPAVCLAESSGYVRGQEGLNMRVDLRAAPLDTAQDEQRLARAGVAVRRLRAEDEPAFRQWMLHWGGAWEGEGAKALSYDPPRGHVAVRDEPDGARFVGFACWGVNRLSWFGPMGTESSERGLGVGTVLLRRCLADQRAEGLEVAEIGWTAPIHFYALAVGATLGRVFWTYTKDLG</sequence>
<evidence type="ECO:0000313" key="5">
    <source>
        <dbReference type="Proteomes" id="UP001596435"/>
    </source>
</evidence>
<dbReference type="RefSeq" id="WP_380231109.1">
    <property type="nucleotide sequence ID" value="NZ_JBHTAJ010000020.1"/>
</dbReference>
<keyword evidence="2 4" id="KW-0012">Acyltransferase</keyword>
<evidence type="ECO:0000313" key="4">
    <source>
        <dbReference type="EMBL" id="MFC7180475.1"/>
    </source>
</evidence>
<gene>
    <name evidence="4" type="ORF">ACFQMG_13010</name>
</gene>
<protein>
    <submittedName>
        <fullName evidence="4">GNAT family N-acetyltransferase</fullName>
        <ecNumber evidence="4">2.3.1.-</ecNumber>
    </submittedName>
</protein>
<proteinExistence type="predicted"/>
<dbReference type="Pfam" id="PF00583">
    <property type="entry name" value="Acetyltransf_1"/>
    <property type="match status" value="1"/>
</dbReference>
<dbReference type="CDD" id="cd04301">
    <property type="entry name" value="NAT_SF"/>
    <property type="match status" value="1"/>
</dbReference>
<dbReference type="InterPro" id="IPR000182">
    <property type="entry name" value="GNAT_dom"/>
</dbReference>